<dbReference type="InterPro" id="IPR002347">
    <property type="entry name" value="SDR_fam"/>
</dbReference>
<dbReference type="RefSeq" id="WP_311339928.1">
    <property type="nucleotide sequence ID" value="NZ_JAVRHS010000002.1"/>
</dbReference>
<dbReference type="InterPro" id="IPR057326">
    <property type="entry name" value="KR_dom"/>
</dbReference>
<evidence type="ECO:0000256" key="3">
    <source>
        <dbReference type="RuleBase" id="RU000363"/>
    </source>
</evidence>
<comment type="similarity">
    <text evidence="1 3">Belongs to the short-chain dehydrogenases/reductases (SDR) family.</text>
</comment>
<dbReference type="PRINTS" id="PR00080">
    <property type="entry name" value="SDRFAMILY"/>
</dbReference>
<protein>
    <submittedName>
        <fullName evidence="5">SDR family oxidoreductase</fullName>
    </submittedName>
</protein>
<evidence type="ECO:0000313" key="6">
    <source>
        <dbReference type="Proteomes" id="UP001259803"/>
    </source>
</evidence>
<dbReference type="Proteomes" id="UP001259803">
    <property type="component" value="Unassembled WGS sequence"/>
</dbReference>
<evidence type="ECO:0000259" key="4">
    <source>
        <dbReference type="SMART" id="SM00822"/>
    </source>
</evidence>
<dbReference type="PROSITE" id="PS00061">
    <property type="entry name" value="ADH_SHORT"/>
    <property type="match status" value="1"/>
</dbReference>
<dbReference type="Pfam" id="PF00106">
    <property type="entry name" value="adh_short"/>
    <property type="match status" value="1"/>
</dbReference>
<dbReference type="InterPro" id="IPR036291">
    <property type="entry name" value="NAD(P)-bd_dom_sf"/>
</dbReference>
<evidence type="ECO:0000256" key="1">
    <source>
        <dbReference type="ARBA" id="ARBA00006484"/>
    </source>
</evidence>
<name>A0ABU2ZGC1_9SPHN</name>
<comment type="caution">
    <text evidence="5">The sequence shown here is derived from an EMBL/GenBank/DDBJ whole genome shotgun (WGS) entry which is preliminary data.</text>
</comment>
<feature type="domain" description="Ketoreductase" evidence="4">
    <location>
        <begin position="7"/>
        <end position="202"/>
    </location>
</feature>
<proteinExistence type="inferred from homology"/>
<organism evidence="5 6">
    <name type="scientific">Croceicoccus esteveae</name>
    <dbReference type="NCBI Taxonomy" id="3075597"/>
    <lineage>
        <taxon>Bacteria</taxon>
        <taxon>Pseudomonadati</taxon>
        <taxon>Pseudomonadota</taxon>
        <taxon>Alphaproteobacteria</taxon>
        <taxon>Sphingomonadales</taxon>
        <taxon>Erythrobacteraceae</taxon>
        <taxon>Croceicoccus</taxon>
    </lineage>
</organism>
<dbReference type="InterPro" id="IPR020904">
    <property type="entry name" value="Sc_DH/Rdtase_CS"/>
</dbReference>
<dbReference type="SMART" id="SM00822">
    <property type="entry name" value="PKS_KR"/>
    <property type="match status" value="1"/>
</dbReference>
<keyword evidence="2" id="KW-0560">Oxidoreductase</keyword>
<accession>A0ABU2ZGC1</accession>
<dbReference type="PRINTS" id="PR00081">
    <property type="entry name" value="GDHRDH"/>
</dbReference>
<dbReference type="InterPro" id="IPR051687">
    <property type="entry name" value="Peroxisomal_Beta-Oxidation"/>
</dbReference>
<dbReference type="NCBIfam" id="NF005861">
    <property type="entry name" value="PRK07791.1"/>
    <property type="match status" value="1"/>
</dbReference>
<dbReference type="Gene3D" id="3.40.50.720">
    <property type="entry name" value="NAD(P)-binding Rossmann-like Domain"/>
    <property type="match status" value="1"/>
</dbReference>
<dbReference type="SUPFAM" id="SSF51735">
    <property type="entry name" value="NAD(P)-binding Rossmann-fold domains"/>
    <property type="match status" value="1"/>
</dbReference>
<dbReference type="EMBL" id="JAVRHS010000002">
    <property type="protein sequence ID" value="MDT0575359.1"/>
    <property type="molecule type" value="Genomic_DNA"/>
</dbReference>
<sequence>MGICEGRVVIVTGAGNGLGKAYALGLAAEGAKVVVNDLGVGTHGEEGETRGAAQMVVDEIKANGGEAIPNTADVADWEQTGQLVKDAIEAFGTLDAVVNNAGFVRDRMFVSCTPEEWDAVTRVHLRGHFCTSRHAADYWRGEQKAGRPVDARIINTTSGAGLQGSIGQSAYAAAKAGIANLTLMQAAELARYGITANALAPNARTRMTMTAFADTMTAQQDAPFDPYAPENTAPLIAWLVSKQSADVTGQVFEPFGSTIRIAEGWTDGPASEEKNRPLKAAEVGDIVHDLVAGRSPAKKVYGT</sequence>
<dbReference type="PANTHER" id="PTHR45024:SF2">
    <property type="entry name" value="SCP2 DOMAIN-CONTAINING PROTEIN"/>
    <property type="match status" value="1"/>
</dbReference>
<evidence type="ECO:0000313" key="5">
    <source>
        <dbReference type="EMBL" id="MDT0575359.1"/>
    </source>
</evidence>
<gene>
    <name evidence="5" type="ORF">RM533_04080</name>
</gene>
<keyword evidence="6" id="KW-1185">Reference proteome</keyword>
<evidence type="ECO:0000256" key="2">
    <source>
        <dbReference type="ARBA" id="ARBA00023002"/>
    </source>
</evidence>
<dbReference type="PANTHER" id="PTHR45024">
    <property type="entry name" value="DEHYDROGENASES, SHORT CHAIN"/>
    <property type="match status" value="1"/>
</dbReference>
<reference evidence="5 6" key="1">
    <citation type="submission" date="2023-09" db="EMBL/GenBank/DDBJ databases">
        <authorList>
            <person name="Rey-Velasco X."/>
        </authorList>
    </citation>
    <scope>NUCLEOTIDE SEQUENCE [LARGE SCALE GENOMIC DNA]</scope>
    <source>
        <strain evidence="5 6">F390</strain>
    </source>
</reference>